<feature type="compositionally biased region" description="Basic and acidic residues" evidence="1">
    <location>
        <begin position="1157"/>
        <end position="1168"/>
    </location>
</feature>
<evidence type="ECO:0000256" key="1">
    <source>
        <dbReference type="SAM" id="MobiDB-lite"/>
    </source>
</evidence>
<dbReference type="Pfam" id="PF20153">
    <property type="entry name" value="DUF6535"/>
    <property type="match status" value="1"/>
</dbReference>
<feature type="transmembrane region" description="Helical" evidence="2">
    <location>
        <begin position="200"/>
        <end position="224"/>
    </location>
</feature>
<name>A0ABP1D3N4_9APHY</name>
<gene>
    <name evidence="4" type="ORF">GFSPODELE1_LOCUS4058</name>
</gene>
<keyword evidence="2" id="KW-0812">Transmembrane</keyword>
<organism evidence="4 5">
    <name type="scientific">Somion occarium</name>
    <dbReference type="NCBI Taxonomy" id="3059160"/>
    <lineage>
        <taxon>Eukaryota</taxon>
        <taxon>Fungi</taxon>
        <taxon>Dikarya</taxon>
        <taxon>Basidiomycota</taxon>
        <taxon>Agaricomycotina</taxon>
        <taxon>Agaricomycetes</taxon>
        <taxon>Polyporales</taxon>
        <taxon>Cerrenaceae</taxon>
        <taxon>Somion</taxon>
    </lineage>
</organism>
<evidence type="ECO:0000256" key="2">
    <source>
        <dbReference type="SAM" id="Phobius"/>
    </source>
</evidence>
<feature type="transmembrane region" description="Helical" evidence="2">
    <location>
        <begin position="112"/>
        <end position="131"/>
    </location>
</feature>
<dbReference type="Proteomes" id="UP001497453">
    <property type="component" value="Chromosome 2"/>
</dbReference>
<evidence type="ECO:0000259" key="3">
    <source>
        <dbReference type="Pfam" id="PF20153"/>
    </source>
</evidence>
<feature type="compositionally biased region" description="Polar residues" evidence="1">
    <location>
        <begin position="1302"/>
        <end position="1316"/>
    </location>
</feature>
<feature type="region of interest" description="Disordered" evidence="1">
    <location>
        <begin position="1142"/>
        <end position="1186"/>
    </location>
</feature>
<evidence type="ECO:0000313" key="4">
    <source>
        <dbReference type="EMBL" id="CAL1702471.1"/>
    </source>
</evidence>
<proteinExistence type="predicted"/>
<accession>A0ABP1D3N4</accession>
<keyword evidence="5" id="KW-1185">Reference proteome</keyword>
<feature type="region of interest" description="Disordered" evidence="1">
    <location>
        <begin position="1277"/>
        <end position="1327"/>
    </location>
</feature>
<feature type="transmembrane region" description="Helical" evidence="2">
    <location>
        <begin position="43"/>
        <end position="60"/>
    </location>
</feature>
<dbReference type="InterPro" id="IPR045338">
    <property type="entry name" value="DUF6535"/>
</dbReference>
<protein>
    <recommendedName>
        <fullName evidence="3">DUF6535 domain-containing protein</fullName>
    </recommendedName>
</protein>
<feature type="domain" description="DUF6535" evidence="3">
    <location>
        <begin position="19"/>
        <end position="193"/>
    </location>
</feature>
<keyword evidence="2" id="KW-0472">Membrane</keyword>
<evidence type="ECO:0000313" key="5">
    <source>
        <dbReference type="Proteomes" id="UP001497453"/>
    </source>
</evidence>
<sequence length="1369" mass="152514">MDVLGHGPAITPPTITTGWAAMDRTVKEVDEVKIRDFKEDIDTLLVLAGLMSAAITTFLVESYKALQPDPNDAIIQLLSQIAAQSIASNNSSHNLPPKSAFVPPSWAIRVNVLWFASLIFSLVTASFGMLVKQWLREFLAANEESTSHQALLRVRFYRYHGLLGWKVFEIVAILPMLLQLALGLFLLGLCFFASSVHNSVARISIPIVSISVSILLAVTLAPAFSPRCPYKTTFLKGPMRSLRKLLSRITFLRRLYMKHSTTAASHLFGGFASSNSEQLVRRPSYGRDGNVPKHSSSGSVEMARSISSSTALLESRALIPFEEEDAAMDDELDIEILLSVGSIQNDDGVLDTLVTKSFLQTQPKASDIIVFVLRVIKHRLQKRIVTTGVPLTLDLRRLTAGAWFVLITVVADTLYQEVQQQSTDTERPPEKLQWLEWMYDALALLTAVSPYVLPQEANRALSSSLVSDPIGSLQAVVSRTPTVFTDQDSDYVVRRLRDALVPLDRQSLRLYAQGLLSKRLSQHYGDDIQDTLRWAEYLQAQLVSFCAERLGFIVVGLYQRQLQTRQFYVVLMLSQTIKHRLHLDITELLSSHSIIIFRNLTVQEWRTILRVAALVVEAEIQQRPKGRVDGRFEWSSTLREAALILFARFDHPISHGGLKAISDCLIHDPVTTVQFVASRVQEDADLNDFYVQRICAALRLCQADDIIGFIKIMLHERLWVSSVAGMPLGMHIVDALLKDSSILTTLLDLPVQSSSEMVVSLVLEICDHLLRKNIGDGGLTSFMDFSSIELKIWDELMEALAMAINKELEVQSRTSPPFQWSIWIEDAITVILSKFTFTLPEKCTEVIGKLFSLDHCTLSNIIVARISDEAAPQGCAFASLLNRLDPVLASLPQDSLFICLHTLLEARFCHDSTHQHSELLAFVETHWSTDITSETPGFVSSVLTNRIGEIIAEGGDIWDDWNQQAASVIFTPRPINNKSMAYVDQWDKRPIWMLDLLLDERTTPWALSLVASRRYVHAGDVLLRAYAESGDAGRLMIIEQITTFLRDPSSEIPQAQPLDYVLLCHTLMRLYRETAVTYVHQKLYQMDSKLLLGAWPQLWLILASLLTSPLLDYTQTRDPDRVRWATECLTWIQESLHATGANMVFPSTPTESPAIGGDRDMDKEREVPDTNVGQSEMNAEESDAPMDQGAVSLTAEDFMRLFSELEVEQVLEQESPAVTTDEHLPFVYPEQLSEILRVIADPGYNHDDAATSLHADGDRPTETKHLDADFAAFVKSGSSRNEADHTEADSIPETESISETEVGSTATKDVTSSLTDAGSDVTDAAPVTETEVHDSYLGGYDIGKESGFTASSNLGTDTPILQPGMVLQV</sequence>
<reference evidence="5" key="1">
    <citation type="submission" date="2024-04" db="EMBL/GenBank/DDBJ databases">
        <authorList>
            <person name="Shaw F."/>
            <person name="Minotto A."/>
        </authorList>
    </citation>
    <scope>NUCLEOTIDE SEQUENCE [LARGE SCALE GENOMIC DNA]</scope>
</reference>
<keyword evidence="2" id="KW-1133">Transmembrane helix</keyword>
<feature type="transmembrane region" description="Helical" evidence="2">
    <location>
        <begin position="167"/>
        <end position="194"/>
    </location>
</feature>
<dbReference type="EMBL" id="OZ037945">
    <property type="protein sequence ID" value="CAL1702471.1"/>
    <property type="molecule type" value="Genomic_DNA"/>
</dbReference>